<dbReference type="Proteomes" id="UP000007383">
    <property type="component" value="Chromosome"/>
</dbReference>
<reference evidence="3" key="1">
    <citation type="journal article" date="2013" name="Stand. Genomic Sci.">
        <title>Complete genome sequence of the halophilic bacterium Spirochaeta africana type strain (Z-7692(T)) from the alkaline Lake Magadi in the East African Rift.</title>
        <authorList>
            <person name="Liolos K."/>
            <person name="Abt B."/>
            <person name="Scheuner C."/>
            <person name="Teshima H."/>
            <person name="Held B."/>
            <person name="Lapidus A."/>
            <person name="Nolan M."/>
            <person name="Lucas S."/>
            <person name="Deshpande S."/>
            <person name="Cheng J.F."/>
            <person name="Tapia R."/>
            <person name="Goodwin L.A."/>
            <person name="Pitluck S."/>
            <person name="Pagani I."/>
            <person name="Ivanova N."/>
            <person name="Mavromatis K."/>
            <person name="Mikhailova N."/>
            <person name="Huntemann M."/>
            <person name="Pati A."/>
            <person name="Chen A."/>
            <person name="Palaniappan K."/>
            <person name="Land M."/>
            <person name="Rohde M."/>
            <person name="Tindall B.J."/>
            <person name="Detter J.C."/>
            <person name="Goker M."/>
            <person name="Bristow J."/>
            <person name="Eisen J.A."/>
            <person name="Markowitz V."/>
            <person name="Hugenholtz P."/>
            <person name="Woyke T."/>
            <person name="Klenk H.P."/>
            <person name="Kyrpides N.C."/>
        </authorList>
    </citation>
    <scope>NUCLEOTIDE SEQUENCE</scope>
    <source>
        <strain evidence="3">ATCC 700263 / DSM 8902 / Z-7692</strain>
    </source>
</reference>
<proteinExistence type="predicted"/>
<dbReference type="PATRIC" id="fig|889378.3.peg.1055"/>
<evidence type="ECO:0000313" key="3">
    <source>
        <dbReference type="Proteomes" id="UP000007383"/>
    </source>
</evidence>
<dbReference type="STRING" id="889378.Spiaf_1054"/>
<dbReference type="eggNOG" id="COG1729">
    <property type="taxonomic scope" value="Bacteria"/>
</dbReference>
<keyword evidence="3" id="KW-1185">Reference proteome</keyword>
<protein>
    <recommendedName>
        <fullName evidence="4">Fibronectin type-III domain-containing protein</fullName>
    </recommendedName>
</protein>
<name>H9UHZ8_SPIAZ</name>
<gene>
    <name evidence="2" type="ordered locus">Spiaf_1054</name>
</gene>
<feature type="signal peptide" evidence="1">
    <location>
        <begin position="1"/>
        <end position="25"/>
    </location>
</feature>
<evidence type="ECO:0000256" key="1">
    <source>
        <dbReference type="SAM" id="SignalP"/>
    </source>
</evidence>
<accession>H9UHZ8</accession>
<evidence type="ECO:0000313" key="2">
    <source>
        <dbReference type="EMBL" id="AFG37141.1"/>
    </source>
</evidence>
<dbReference type="EMBL" id="CP003282">
    <property type="protein sequence ID" value="AFG37141.1"/>
    <property type="molecule type" value="Genomic_DNA"/>
</dbReference>
<keyword evidence="1" id="KW-0732">Signal</keyword>
<dbReference type="OrthoDB" id="370759at2"/>
<organism evidence="2 3">
    <name type="scientific">Spirochaeta africana (strain ATCC 700263 / DSM 8902 / Z-7692)</name>
    <dbReference type="NCBI Taxonomy" id="889378"/>
    <lineage>
        <taxon>Bacteria</taxon>
        <taxon>Pseudomonadati</taxon>
        <taxon>Spirochaetota</taxon>
        <taxon>Spirochaetia</taxon>
        <taxon>Spirochaetales</taxon>
        <taxon>Spirochaetaceae</taxon>
        <taxon>Spirochaeta</taxon>
    </lineage>
</organism>
<feature type="chain" id="PRO_5003623604" description="Fibronectin type-III domain-containing protein" evidence="1">
    <location>
        <begin position="26"/>
        <end position="457"/>
    </location>
</feature>
<dbReference type="RefSeq" id="WP_014455133.1">
    <property type="nucleotide sequence ID" value="NC_017098.1"/>
</dbReference>
<dbReference type="AlphaFoldDB" id="H9UHZ8"/>
<sequence length="457" mass="50659">MTAPKQIVSGVLLVLCCLLPLQLTAQQPAVRQPTRHSSDEVFFPFISSLRVAIRDAQVRLSWRDVPNYQGNYLIYRHTEPITETNLHRAVRAGSVAPGTERFTDTPPQTGEYYYAVLTEQEDGQPLAVFIPFRNQTLRPIAIQRTGPPPAAVASLSVRTDQDRVMITFEPTDPDRRLAVLRSSEPIRSAGDAAAATLLEIIEGSRNSYIDTPPAGVPYYYGVFDADLIGTDSLSIQPGVNTSQESVALTLPEAVPVEAEPAAAPEITAEEPGMPEIPELAEPDPYLPLPGTPRLTDRPEARSNPLPLLQSRFAVLQHARLDSFPIVLPGRQSVSVETLDAVEAIRRRYDTALPSHRPEPVRLGDEHTLPHSASRLEQIIETSFAEQNWHQAYTSLTDLLDSATSQDVERQARFYRGQTLLFLDRPHEAVLELLMVRDVYYVESRPLIDAALRSAGKL</sequence>
<dbReference type="HOGENOM" id="CLU_686779_0_0_12"/>
<evidence type="ECO:0008006" key="4">
    <source>
        <dbReference type="Google" id="ProtNLM"/>
    </source>
</evidence>
<dbReference type="Gene3D" id="2.60.40.10">
    <property type="entry name" value="Immunoglobulins"/>
    <property type="match status" value="1"/>
</dbReference>
<dbReference type="InterPro" id="IPR013783">
    <property type="entry name" value="Ig-like_fold"/>
</dbReference>
<dbReference type="KEGG" id="sfc:Spiaf_1054"/>